<dbReference type="EMBL" id="MF405918">
    <property type="protein sequence ID" value="QKU33971.1"/>
    <property type="molecule type" value="Genomic_DNA"/>
</dbReference>
<accession>A0A6N1NWT1</accession>
<organism evidence="1">
    <name type="scientific">Tupanvirus deep ocean</name>
    <dbReference type="NCBI Taxonomy" id="2126984"/>
    <lineage>
        <taxon>Viruses</taxon>
        <taxon>Varidnaviria</taxon>
        <taxon>Bamfordvirae</taxon>
        <taxon>Nucleocytoviricota</taxon>
        <taxon>Megaviricetes</taxon>
        <taxon>Imitervirales</taxon>
        <taxon>Mimiviridae</taxon>
        <taxon>Megamimivirinae</taxon>
        <taxon>Tupanvirus</taxon>
        <taxon>Tupanvirus altamarinense</taxon>
    </lineage>
</organism>
<dbReference type="KEGG" id="vg:80517274"/>
<sequence length="340" mass="40994">MDNLEKDNLKKDSYQDFIKFKTNYDYDNDKNIIEAKEYGYFDTQSYGEIYLLQHFLFEIYEYDYSYNSNQYFGIEPNTEPNHKNKEVQYFEKYYDLNFNILRCFPKEYVLELLEKNFEDRSICYNNLVHIELVKYTYHIWNNYVGKECSDFTYPENEFCKLINKINDHLFEVANMDEKEYYDILRNDENPRFDRKKNYIYYTWWLYAYFPLMDNAENLILKLVDFVYLNDAQDMLLYGIYQMQPSRLAPFMKDLMLKLFQQEVDHATGKRVCGECFYMWCGGTGAWSQIIRILGKLYNNGFDLMADPDLVDVFGCETSDGKIGSHIPEIYKIIKEETLGI</sequence>
<proteinExistence type="predicted"/>
<dbReference type="RefSeq" id="YP_010780583.1">
    <property type="nucleotide sequence ID" value="NC_075038.1"/>
</dbReference>
<dbReference type="GeneID" id="80517274"/>
<reference evidence="1" key="1">
    <citation type="submission" date="2017-06" db="EMBL/GenBank/DDBJ databases">
        <authorList>
            <person name="Assis F.L."/>
            <person name="Abrahao J.S."/>
            <person name="Silva L."/>
            <person name="Khalil J.B."/>
            <person name="Rodrigues R."/>
            <person name="Silva L.S."/>
            <person name="Boratto P."/>
            <person name="Andrade M."/>
            <person name="Kroon E.G."/>
            <person name="Ribeiro B."/>
            <person name="Bergier I."/>
            <person name="Seligmann H."/>
            <person name="Ghigo E."/>
            <person name="Colson P."/>
            <person name="Levasseur A."/>
            <person name="Raoult D."/>
            <person name="Scola B.L."/>
        </authorList>
    </citation>
    <scope>NUCLEOTIDE SEQUENCE</scope>
    <source>
        <strain evidence="1">Deep ocean</strain>
    </source>
</reference>
<reference evidence="1" key="2">
    <citation type="journal article" date="2018" name="Nat. Commun.">
        <title>Tailed giant Tupanvirus possesses the most complete translational apparatus of the known virosphere.</title>
        <authorList>
            <person name="Abrahao J."/>
            <person name="Silva L."/>
            <person name="Silva L.S."/>
            <person name="Khalil J.Y.B."/>
            <person name="Rodrigues R."/>
            <person name="Arantes T."/>
            <person name="Assis F."/>
            <person name="Boratto P."/>
            <person name="Andrade M."/>
            <person name="Kroon E.G."/>
            <person name="Ribeiro B."/>
            <person name="Bergier I."/>
            <person name="Seligmann H."/>
            <person name="Ghigo E."/>
            <person name="Colson P."/>
            <person name="Levasseur A."/>
            <person name="Kroemer G."/>
            <person name="Raoult D."/>
            <person name="La Scola B."/>
        </authorList>
    </citation>
    <scope>NUCLEOTIDE SEQUENCE [LARGE SCALE GENOMIC DNA]</scope>
    <source>
        <strain evidence="1">Deep ocean</strain>
    </source>
</reference>
<protein>
    <submittedName>
        <fullName evidence="1">Putative ORFan</fullName>
    </submittedName>
</protein>
<evidence type="ECO:0000313" key="1">
    <source>
        <dbReference type="EMBL" id="QKU33971.1"/>
    </source>
</evidence>
<name>A0A6N1NWT1_9VIRU</name>